<proteinExistence type="inferred from homology"/>
<dbReference type="EMBL" id="WTYR01000001">
    <property type="protein sequence ID" value="MXP09401.1"/>
    <property type="molecule type" value="Genomic_DNA"/>
</dbReference>
<evidence type="ECO:0000256" key="2">
    <source>
        <dbReference type="ARBA" id="ARBA00023015"/>
    </source>
</evidence>
<reference evidence="6 7" key="1">
    <citation type="submission" date="2019-12" db="EMBL/GenBank/DDBJ databases">
        <title>Genomic-based taxomic classification of the family Erythrobacteraceae.</title>
        <authorList>
            <person name="Xu L."/>
        </authorList>
    </citation>
    <scope>NUCLEOTIDE SEQUENCE [LARGE SCALE GENOMIC DNA]</scope>
    <source>
        <strain evidence="6 7">LMG 29519</strain>
    </source>
</reference>
<dbReference type="PROSITE" id="PS50943">
    <property type="entry name" value="HTH_CROC1"/>
    <property type="match status" value="1"/>
</dbReference>
<keyword evidence="3" id="KW-0238">DNA-binding</keyword>
<dbReference type="InterPro" id="IPR026281">
    <property type="entry name" value="HTH_RamB"/>
</dbReference>
<dbReference type="GO" id="GO:0003700">
    <property type="term" value="F:DNA-binding transcription factor activity"/>
    <property type="evidence" value="ECO:0007669"/>
    <property type="project" value="TreeGrafter"/>
</dbReference>
<dbReference type="PANTHER" id="PTHR46797">
    <property type="entry name" value="HTH-TYPE TRANSCRIPTIONAL REGULATOR"/>
    <property type="match status" value="1"/>
</dbReference>
<protein>
    <submittedName>
        <fullName evidence="6">ImmA/IrrE family metallo-endopeptidase</fullName>
    </submittedName>
</protein>
<gene>
    <name evidence="6" type="ORF">GRI68_04345</name>
</gene>
<evidence type="ECO:0000256" key="4">
    <source>
        <dbReference type="ARBA" id="ARBA00023163"/>
    </source>
</evidence>
<sequence length="467" mass="51815">MVEPSSVLAGAALRRLRRREGLTQAAMAERLDISPSYLNLLERNRRPLSARLMVALAERFDFDPRELRHDELVGGVDGLRRRLADERFADLAIDREDIVEWLSAAPQAAIAFARVFDAGGEDAAEPTTSPALEVRREIERWRNHFADLDRAAEELADELRLSNADLFAALSNRLREDHQLSVRIVPGEVIPGLIRRLDLHARQLQLSEMLPPHSRTFQLAIQLAQTEARDQLAALADGADFSSDQARELYRRHLAGYFAAAVMMPYGRFLRACEATGYDFAVLERRFGVGFEQLAHRLTTLQRVGQRGLPFFMVRTDRAGQFSKRYVGASEADFLDGQGSCPLWKLHHAFEAGGRMLVQQVEMARLDGVESRWVTFARAVERGSANQDQPGDFVIGLGIASNLAGTLAASRGLALNDGKAAPIGPGCVRCPREQCLQRSLAPTGRILHFERHVSAATPFPLEPPIAG</sequence>
<dbReference type="PIRSF" id="PIRSF019251">
    <property type="entry name" value="Rv0465c"/>
    <property type="match status" value="1"/>
</dbReference>
<dbReference type="GO" id="GO:0005829">
    <property type="term" value="C:cytosol"/>
    <property type="evidence" value="ECO:0007669"/>
    <property type="project" value="TreeGrafter"/>
</dbReference>
<keyword evidence="7" id="KW-1185">Reference proteome</keyword>
<keyword evidence="4" id="KW-0804">Transcription</keyword>
<dbReference type="InterPro" id="IPR018653">
    <property type="entry name" value="ScfR_C"/>
</dbReference>
<comment type="caution">
    <text evidence="6">The sequence shown here is derived from an EMBL/GenBank/DDBJ whole genome shotgun (WGS) entry which is preliminary data.</text>
</comment>
<comment type="similarity">
    <text evidence="1">Belongs to the short-chain fatty acyl-CoA assimilation regulator (ScfR) family.</text>
</comment>
<dbReference type="Pfam" id="PF06114">
    <property type="entry name" value="Peptidase_M78"/>
    <property type="match status" value="1"/>
</dbReference>
<name>A0A6I4U4N5_9SPHN</name>
<dbReference type="Gene3D" id="1.10.260.40">
    <property type="entry name" value="lambda repressor-like DNA-binding domains"/>
    <property type="match status" value="1"/>
</dbReference>
<accession>A0A6I4U4N5</accession>
<dbReference type="InterPro" id="IPR050807">
    <property type="entry name" value="TransReg_Diox_bact_type"/>
</dbReference>
<dbReference type="SUPFAM" id="SSF47413">
    <property type="entry name" value="lambda repressor-like DNA-binding domains"/>
    <property type="match status" value="1"/>
</dbReference>
<dbReference type="InterPro" id="IPR001387">
    <property type="entry name" value="Cro/C1-type_HTH"/>
</dbReference>
<dbReference type="Pfam" id="PF09856">
    <property type="entry name" value="ScfRs"/>
    <property type="match status" value="1"/>
</dbReference>
<evidence type="ECO:0000259" key="5">
    <source>
        <dbReference type="PROSITE" id="PS50943"/>
    </source>
</evidence>
<evidence type="ECO:0000256" key="1">
    <source>
        <dbReference type="ARBA" id="ARBA00007227"/>
    </source>
</evidence>
<organism evidence="6 7">
    <name type="scientific">Alteriqipengyuania halimionae</name>
    <dbReference type="NCBI Taxonomy" id="1926630"/>
    <lineage>
        <taxon>Bacteria</taxon>
        <taxon>Pseudomonadati</taxon>
        <taxon>Pseudomonadota</taxon>
        <taxon>Alphaproteobacteria</taxon>
        <taxon>Sphingomonadales</taxon>
        <taxon>Erythrobacteraceae</taxon>
        <taxon>Alteriqipengyuania</taxon>
    </lineage>
</organism>
<dbReference type="CDD" id="cd00093">
    <property type="entry name" value="HTH_XRE"/>
    <property type="match status" value="1"/>
</dbReference>
<dbReference type="Pfam" id="PF13560">
    <property type="entry name" value="HTH_31"/>
    <property type="match status" value="1"/>
</dbReference>
<dbReference type="Proteomes" id="UP000429229">
    <property type="component" value="Unassembled WGS sequence"/>
</dbReference>
<feature type="domain" description="HTH cro/C1-type" evidence="5">
    <location>
        <begin position="13"/>
        <end position="67"/>
    </location>
</feature>
<dbReference type="InterPro" id="IPR010359">
    <property type="entry name" value="IrrE_HExxH"/>
</dbReference>
<dbReference type="GO" id="GO:0003677">
    <property type="term" value="F:DNA binding"/>
    <property type="evidence" value="ECO:0007669"/>
    <property type="project" value="UniProtKB-KW"/>
</dbReference>
<dbReference type="InterPro" id="IPR010982">
    <property type="entry name" value="Lambda_DNA-bd_dom_sf"/>
</dbReference>
<evidence type="ECO:0000313" key="7">
    <source>
        <dbReference type="Proteomes" id="UP000429229"/>
    </source>
</evidence>
<evidence type="ECO:0000256" key="3">
    <source>
        <dbReference type="ARBA" id="ARBA00023125"/>
    </source>
</evidence>
<dbReference type="RefSeq" id="WP_160616097.1">
    <property type="nucleotide sequence ID" value="NZ_WTYR01000001.1"/>
</dbReference>
<dbReference type="SMART" id="SM00530">
    <property type="entry name" value="HTH_XRE"/>
    <property type="match status" value="1"/>
</dbReference>
<evidence type="ECO:0000313" key="6">
    <source>
        <dbReference type="EMBL" id="MXP09401.1"/>
    </source>
</evidence>
<dbReference type="OrthoDB" id="1123084at2"/>
<dbReference type="PANTHER" id="PTHR46797:SF23">
    <property type="entry name" value="HTH-TYPE TRANSCRIPTIONAL REGULATOR SUTR"/>
    <property type="match status" value="1"/>
</dbReference>
<keyword evidence="2" id="KW-0805">Transcription regulation</keyword>
<dbReference type="AlphaFoldDB" id="A0A6I4U4N5"/>